<feature type="transmembrane region" description="Helical" evidence="10">
    <location>
        <begin position="385"/>
        <end position="404"/>
    </location>
</feature>
<evidence type="ECO:0000256" key="2">
    <source>
        <dbReference type="ARBA" id="ARBA00008869"/>
    </source>
</evidence>
<proteinExistence type="inferred from homology"/>
<feature type="transmembrane region" description="Helical" evidence="10">
    <location>
        <begin position="416"/>
        <end position="436"/>
    </location>
</feature>
<evidence type="ECO:0000256" key="7">
    <source>
        <dbReference type="ARBA" id="ARBA00022840"/>
    </source>
</evidence>
<evidence type="ECO:0000313" key="13">
    <source>
        <dbReference type="Proteomes" id="UP000001307"/>
    </source>
</evidence>
<gene>
    <name evidence="12" type="ORF">GSOID_T00004375001</name>
</gene>
<evidence type="ECO:0000256" key="4">
    <source>
        <dbReference type="ARBA" id="ARBA00022692"/>
    </source>
</evidence>
<dbReference type="SUPFAM" id="SSF52540">
    <property type="entry name" value="P-loop containing nucleoside triphosphate hydrolases"/>
    <property type="match status" value="2"/>
</dbReference>
<dbReference type="EMBL" id="FN653030">
    <property type="protein sequence ID" value="CBY18957.1"/>
    <property type="molecule type" value="Genomic_DNA"/>
</dbReference>
<feature type="transmembrane region" description="Helical" evidence="10">
    <location>
        <begin position="1183"/>
        <end position="1205"/>
    </location>
</feature>
<dbReference type="GO" id="GO:0005524">
    <property type="term" value="F:ATP binding"/>
    <property type="evidence" value="ECO:0007669"/>
    <property type="project" value="UniProtKB-KW"/>
</dbReference>
<sequence>MGSIRQIRLLVQKSFSVLLKTPKTICFQFLVPALLASLLQIGRYNVEHDLSYINKTTVWPSFPLEPMYTGYYEKNERLIIPYTAENRTPEIELIMERLAEKLNKANPKKKLFGIFGKNTFPFIFDSKYFSTEEELLNFTTVKVEKAREVFLAVTFHNVTVKNLNYTIRPLATPRAELNGEKIHGQIGWMTNLLYPYRPDMKRKPMQSFINDPKYGNRPNYYKEGIASTQHFINMIWMGTFNESFDESEISVTLQRFPYPPFVKDDFIIAIEQNLPFVLLLSFCYITQQVGKHIAIDKETRIKEYMLMMGLPRSVLWSSYFLFFLLQFVVISILVTAALCTSFSANGAIINYSSPSVIFVFILLYCVSLIGVGSLVSTFFDSSSSTSAACGIIIVLIYIAFGFIQNNIDGISQIVKLSLSISPPVAMALGCSIISAWESSASGVNWENLFHAVSVADSMSLAHIFAALILDTILLLLLAYYIDQVRPGTWGISRPWWFPIQWLLPSQHIEQIEQKPNKGAFVEQLPKGCEVGFRLTEVCKTFSAKRTGRRMALNSLSFVAPCNQVTVLLGKNGAGKSTTMNLLSGMLEPTSGTCLVGEHNIATQTTDARKLLGLCPQFNILIKELTVRQHLELFGQIKGATLESVQQEIETLVNEIQLREKIDTRAGNLSGGMQRKLSLGIAIVGGSKFIILDEPSSGVDVRARTELWDIISKYGRERTLLVSTHYMDEAEAMGHRIVMINEGELTCDGSISFIKNKFNDGYYLNVSLHTAATDIDHFLQRRGITRLHTDDDSLEREYRIPPNFEEMAIFLEDFEERIDELKIESFGLSVMTMEEIFLKLSKGEKAKDVNNNHEDEQQPLSDEWINWKKPRHLRPRKKPLKLERGRELVKGQFLGAFHKCRLYATRNRKIILMQLLTPAVLLILSLIQIQVIPEIGVSPKLDLSMLPYVSNGQSLTTPVQNLEEEFRSFLEPSETVAVKNLTEWIPNELTKMRIEFNNRYIFGLEKNSSRYTGFFNAQAYHAAGTAVLYTDMIIASEVLPGSTIETSIFPLPKHYSAPAEKKRINVSMQGAIIVFNTTFGIMIMFAAFAMLPVKERKVGVATLQRTSGASIYTLWLAEYCWDILNTLPSFMLLYFMFLAMKNLTSIQYLLDYSGALFCLSFMFILVQLPFVYCLSFLFTEPASALSYISSINLVLSMAPFITTIILRVPAFGLMETSWLLNKIFLILPQYNFAQGVFDLYYNANVLQFCTKSIKNEGLCETTGIKFNRNIYSMDDIGIGRYLLAMFFQWIVSFTVLFSIEYFRANHTYKACFKSQKTSSRNVPKNNENPLLPIRASKPPLTIQNLHKLYKNFTAVHGVSFDVQVGECVALLGPNGAGKTTTFKMITGEIPITGGTAAISGFDVGKNRLEALRQFGYCPQFDALLDVLTGGEHLQLYSRLRGIPESEIEEASKILLRLLGIEQYADQKVLGYSGGTKRKLSVAIAMIGGPPLLILDEPSCGLDPSARHKLWSVIKRAKNANIAILLTSHSMEECTALCNKLAIIVDGKLKAIGTQQKLKSQFSNAVEVTLHFDLEMFNFYDIKILLRNRFKPLCQIEIQQHGMNTIRCSCPKTVKLFSLFLVLEKLKKEGKITGFTVSQATLEQIFMQLTRNA</sequence>
<evidence type="ECO:0000256" key="6">
    <source>
        <dbReference type="ARBA" id="ARBA00022741"/>
    </source>
</evidence>
<comment type="subcellular location">
    <subcellularLocation>
        <location evidence="1">Membrane</location>
        <topology evidence="1">Multi-pass membrane protein</topology>
    </subcellularLocation>
</comment>
<keyword evidence="8 10" id="KW-1133">Transmembrane helix</keyword>
<feature type="transmembrane region" description="Helical" evidence="10">
    <location>
        <begin position="1151"/>
        <end position="1177"/>
    </location>
</feature>
<dbReference type="InterPro" id="IPR013525">
    <property type="entry name" value="ABC2_TM"/>
</dbReference>
<feature type="transmembrane region" description="Helical" evidence="10">
    <location>
        <begin position="1280"/>
        <end position="1301"/>
    </location>
</feature>
<keyword evidence="4 10" id="KW-0812">Transmembrane</keyword>
<feature type="transmembrane region" description="Helical" evidence="10">
    <location>
        <begin position="1122"/>
        <end position="1139"/>
    </location>
</feature>
<dbReference type="SMART" id="SM00382">
    <property type="entry name" value="AAA"/>
    <property type="match status" value="2"/>
</dbReference>
<dbReference type="InterPro" id="IPR027417">
    <property type="entry name" value="P-loop_NTPase"/>
</dbReference>
<protein>
    <recommendedName>
        <fullName evidence="11">ABC transporter domain-containing protein</fullName>
    </recommendedName>
</protein>
<dbReference type="PANTHER" id="PTHR19229:SF36">
    <property type="entry name" value="ATP-BINDING CASSETTE SUB-FAMILY A MEMBER 2"/>
    <property type="match status" value="1"/>
</dbReference>
<evidence type="ECO:0000256" key="5">
    <source>
        <dbReference type="ARBA" id="ARBA00022737"/>
    </source>
</evidence>
<comment type="similarity">
    <text evidence="2">Belongs to the ABC transporter superfamily. ABCA family.</text>
</comment>
<evidence type="ECO:0000256" key="10">
    <source>
        <dbReference type="SAM" id="Phobius"/>
    </source>
</evidence>
<evidence type="ECO:0000259" key="11">
    <source>
        <dbReference type="PROSITE" id="PS50893"/>
    </source>
</evidence>
<dbReference type="OrthoDB" id="6512918at2759"/>
<keyword evidence="6" id="KW-0547">Nucleotide-binding</keyword>
<dbReference type="GO" id="GO:0016020">
    <property type="term" value="C:membrane"/>
    <property type="evidence" value="ECO:0007669"/>
    <property type="project" value="UniProtKB-SubCell"/>
</dbReference>
<keyword evidence="3" id="KW-0813">Transport</keyword>
<feature type="transmembrane region" description="Helical" evidence="10">
    <location>
        <begin position="319"/>
        <end position="344"/>
    </location>
</feature>
<dbReference type="InterPro" id="IPR003593">
    <property type="entry name" value="AAA+_ATPase"/>
</dbReference>
<feature type="transmembrane region" description="Helical" evidence="10">
    <location>
        <begin position="1070"/>
        <end position="1090"/>
    </location>
</feature>
<dbReference type="PROSITE" id="PS50893">
    <property type="entry name" value="ABC_TRANSPORTER_2"/>
    <property type="match status" value="2"/>
</dbReference>
<feature type="transmembrane region" description="Helical" evidence="10">
    <location>
        <begin position="356"/>
        <end position="379"/>
    </location>
</feature>
<dbReference type="PROSITE" id="PS00211">
    <property type="entry name" value="ABC_TRANSPORTER_1"/>
    <property type="match status" value="1"/>
</dbReference>
<keyword evidence="13" id="KW-1185">Reference proteome</keyword>
<feature type="domain" description="ABC transporter" evidence="11">
    <location>
        <begin position="1339"/>
        <end position="1569"/>
    </location>
</feature>
<dbReference type="FunFam" id="3.40.50.300:FF:002470">
    <property type="entry name" value="ABC transporter, putative"/>
    <property type="match status" value="1"/>
</dbReference>
<dbReference type="Proteomes" id="UP000001307">
    <property type="component" value="Unassembled WGS sequence"/>
</dbReference>
<feature type="transmembrane region" description="Helical" evidence="10">
    <location>
        <begin position="460"/>
        <end position="481"/>
    </location>
</feature>
<evidence type="ECO:0000313" key="12">
    <source>
        <dbReference type="EMBL" id="CBY18957.1"/>
    </source>
</evidence>
<evidence type="ECO:0000256" key="8">
    <source>
        <dbReference type="ARBA" id="ARBA00022989"/>
    </source>
</evidence>
<evidence type="ECO:0000256" key="1">
    <source>
        <dbReference type="ARBA" id="ARBA00004141"/>
    </source>
</evidence>
<dbReference type="GO" id="GO:0140359">
    <property type="term" value="F:ABC-type transporter activity"/>
    <property type="evidence" value="ECO:0007669"/>
    <property type="project" value="InterPro"/>
</dbReference>
<name>E4X928_OIKDI</name>
<accession>E4X928</accession>
<evidence type="ECO:0000256" key="3">
    <source>
        <dbReference type="ARBA" id="ARBA00022448"/>
    </source>
</evidence>
<dbReference type="Pfam" id="PF00005">
    <property type="entry name" value="ABC_tran"/>
    <property type="match status" value="2"/>
</dbReference>
<keyword evidence="9 10" id="KW-0472">Membrane</keyword>
<dbReference type="Gene3D" id="3.40.50.300">
    <property type="entry name" value="P-loop containing nucleotide triphosphate hydrolases"/>
    <property type="match status" value="2"/>
</dbReference>
<keyword evidence="5" id="KW-0677">Repeat</keyword>
<organism evidence="12 13">
    <name type="scientific">Oikopleura dioica</name>
    <name type="common">Tunicate</name>
    <dbReference type="NCBI Taxonomy" id="34765"/>
    <lineage>
        <taxon>Eukaryota</taxon>
        <taxon>Metazoa</taxon>
        <taxon>Chordata</taxon>
        <taxon>Tunicata</taxon>
        <taxon>Appendicularia</taxon>
        <taxon>Copelata</taxon>
        <taxon>Oikopleuridae</taxon>
        <taxon>Oikopleura</taxon>
    </lineage>
</organism>
<dbReference type="InterPro" id="IPR003439">
    <property type="entry name" value="ABC_transporter-like_ATP-bd"/>
</dbReference>
<dbReference type="PANTHER" id="PTHR19229">
    <property type="entry name" value="ATP-BINDING CASSETTE TRANSPORTER SUBFAMILY A ABCA"/>
    <property type="match status" value="1"/>
</dbReference>
<dbReference type="GO" id="GO:0005319">
    <property type="term" value="F:lipid transporter activity"/>
    <property type="evidence" value="ECO:0007669"/>
    <property type="project" value="TreeGrafter"/>
</dbReference>
<dbReference type="Pfam" id="PF12698">
    <property type="entry name" value="ABC2_membrane_3"/>
    <property type="match status" value="2"/>
</dbReference>
<evidence type="ECO:0000256" key="9">
    <source>
        <dbReference type="ARBA" id="ARBA00023136"/>
    </source>
</evidence>
<dbReference type="InParanoid" id="E4X928"/>
<dbReference type="FunFam" id="3.40.50.300:FF:000335">
    <property type="entry name" value="ATP binding cassette subfamily A member 5"/>
    <property type="match status" value="1"/>
</dbReference>
<dbReference type="GO" id="GO:0016887">
    <property type="term" value="F:ATP hydrolysis activity"/>
    <property type="evidence" value="ECO:0007669"/>
    <property type="project" value="InterPro"/>
</dbReference>
<feature type="transmembrane region" description="Helical" evidence="10">
    <location>
        <begin position="910"/>
        <end position="931"/>
    </location>
</feature>
<dbReference type="InterPro" id="IPR017871">
    <property type="entry name" value="ABC_transporter-like_CS"/>
</dbReference>
<dbReference type="InterPro" id="IPR026082">
    <property type="entry name" value="ABCA"/>
</dbReference>
<keyword evidence="7" id="KW-0067">ATP-binding</keyword>
<reference evidence="12 13" key="1">
    <citation type="journal article" date="2010" name="Science">
        <title>Plasticity of animal genome architecture unmasked by rapid evolution of a pelagic tunicate.</title>
        <authorList>
            <person name="Denoeud F."/>
            <person name="Henriet S."/>
            <person name="Mungpakdee S."/>
            <person name="Aury J.M."/>
            <person name="Da Silva C."/>
            <person name="Brinkmann H."/>
            <person name="Mikhaleva J."/>
            <person name="Olsen L.C."/>
            <person name="Jubin C."/>
            <person name="Canestro C."/>
            <person name="Bouquet J.M."/>
            <person name="Danks G."/>
            <person name="Poulain J."/>
            <person name="Campsteijn C."/>
            <person name="Adamski M."/>
            <person name="Cross I."/>
            <person name="Yadetie F."/>
            <person name="Muffato M."/>
            <person name="Louis A."/>
            <person name="Butcher S."/>
            <person name="Tsagkogeorga G."/>
            <person name="Konrad A."/>
            <person name="Singh S."/>
            <person name="Jensen M.F."/>
            <person name="Cong E.H."/>
            <person name="Eikeseth-Otteraa H."/>
            <person name="Noel B."/>
            <person name="Anthouard V."/>
            <person name="Porcel B.M."/>
            <person name="Kachouri-Lafond R."/>
            <person name="Nishino A."/>
            <person name="Ugolini M."/>
            <person name="Chourrout P."/>
            <person name="Nishida H."/>
            <person name="Aasland R."/>
            <person name="Huzurbazar S."/>
            <person name="Westhof E."/>
            <person name="Delsuc F."/>
            <person name="Lehrach H."/>
            <person name="Reinhardt R."/>
            <person name="Weissenbach J."/>
            <person name="Roy S.W."/>
            <person name="Artiguenave F."/>
            <person name="Postlethwait J.H."/>
            <person name="Manak J.R."/>
            <person name="Thompson E.M."/>
            <person name="Jaillon O."/>
            <person name="Du Pasquier L."/>
            <person name="Boudinot P."/>
            <person name="Liberles D.A."/>
            <person name="Volff J.N."/>
            <person name="Philippe H."/>
            <person name="Lenhard B."/>
            <person name="Roest Crollius H."/>
            <person name="Wincker P."/>
            <person name="Chourrout D."/>
        </authorList>
    </citation>
    <scope>NUCLEOTIDE SEQUENCE [LARGE SCALE GENOMIC DNA]</scope>
</reference>
<dbReference type="CDD" id="cd03263">
    <property type="entry name" value="ABC_subfamily_A"/>
    <property type="match status" value="2"/>
</dbReference>
<feature type="domain" description="ABC transporter" evidence="11">
    <location>
        <begin position="532"/>
        <end position="766"/>
    </location>
</feature>